<sequence length="56" mass="6441">VAEFENVEWKPVSSNEEVDYMHISSPNDIRAEHAKEIGSALFWNSLPLKENAHLFN</sequence>
<feature type="non-terminal residue" evidence="1">
    <location>
        <position position="1"/>
    </location>
</feature>
<dbReference type="OrthoDB" id="6846267at2759"/>
<accession>A0A8K0CS92</accession>
<gene>
    <name evidence="1" type="ORF">ILUMI_14539</name>
</gene>
<reference evidence="1" key="1">
    <citation type="submission" date="2019-08" db="EMBL/GenBank/DDBJ databases">
        <title>The genome of the North American firefly Photinus pyralis.</title>
        <authorList>
            <consortium name="Photinus pyralis genome working group"/>
            <person name="Fallon T.R."/>
            <person name="Sander Lower S.E."/>
            <person name="Weng J.-K."/>
        </authorList>
    </citation>
    <scope>NUCLEOTIDE SEQUENCE</scope>
    <source>
        <strain evidence="1">TRF0915ILg1</strain>
        <tissue evidence="1">Whole body</tissue>
    </source>
</reference>
<comment type="caution">
    <text evidence="1">The sequence shown here is derived from an EMBL/GenBank/DDBJ whole genome shotgun (WGS) entry which is preliminary data.</text>
</comment>
<evidence type="ECO:0000313" key="1">
    <source>
        <dbReference type="EMBL" id="KAF2891634.1"/>
    </source>
</evidence>
<keyword evidence="2" id="KW-1185">Reference proteome</keyword>
<organism evidence="1 2">
    <name type="scientific">Ignelater luminosus</name>
    <name type="common">Cucubano</name>
    <name type="synonym">Pyrophorus luminosus</name>
    <dbReference type="NCBI Taxonomy" id="2038154"/>
    <lineage>
        <taxon>Eukaryota</taxon>
        <taxon>Metazoa</taxon>
        <taxon>Ecdysozoa</taxon>
        <taxon>Arthropoda</taxon>
        <taxon>Hexapoda</taxon>
        <taxon>Insecta</taxon>
        <taxon>Pterygota</taxon>
        <taxon>Neoptera</taxon>
        <taxon>Endopterygota</taxon>
        <taxon>Coleoptera</taxon>
        <taxon>Polyphaga</taxon>
        <taxon>Elateriformia</taxon>
        <taxon>Elateroidea</taxon>
        <taxon>Elateridae</taxon>
        <taxon>Agrypninae</taxon>
        <taxon>Pyrophorini</taxon>
        <taxon>Ignelater</taxon>
    </lineage>
</organism>
<dbReference type="EMBL" id="VTPC01026706">
    <property type="protein sequence ID" value="KAF2891634.1"/>
    <property type="molecule type" value="Genomic_DNA"/>
</dbReference>
<proteinExistence type="predicted"/>
<evidence type="ECO:0000313" key="2">
    <source>
        <dbReference type="Proteomes" id="UP000801492"/>
    </source>
</evidence>
<protein>
    <submittedName>
        <fullName evidence="1">Uncharacterized protein</fullName>
    </submittedName>
</protein>
<dbReference type="AlphaFoldDB" id="A0A8K0CS92"/>
<dbReference type="Proteomes" id="UP000801492">
    <property type="component" value="Unassembled WGS sequence"/>
</dbReference>
<name>A0A8K0CS92_IGNLU</name>